<dbReference type="EMBL" id="CP116968">
    <property type="protein sequence ID" value="WNM62049.1"/>
    <property type="molecule type" value="Genomic_DNA"/>
</dbReference>
<dbReference type="SUPFAM" id="SSF53335">
    <property type="entry name" value="S-adenosyl-L-methionine-dependent methyltransferases"/>
    <property type="match status" value="1"/>
</dbReference>
<dbReference type="KEGG" id="nneo:PQG83_20265"/>
<dbReference type="RefSeq" id="WP_312744966.1">
    <property type="nucleotide sequence ID" value="NZ_CP116968.1"/>
</dbReference>
<dbReference type="GO" id="GO:0032259">
    <property type="term" value="P:methylation"/>
    <property type="evidence" value="ECO:0007669"/>
    <property type="project" value="UniProtKB-KW"/>
</dbReference>
<organism evidence="2 3">
    <name type="scientific">Candidatus Nitrospira neomarina</name>
    <dbReference type="NCBI Taxonomy" id="3020899"/>
    <lineage>
        <taxon>Bacteria</taxon>
        <taxon>Pseudomonadati</taxon>
        <taxon>Nitrospirota</taxon>
        <taxon>Nitrospiria</taxon>
        <taxon>Nitrospirales</taxon>
        <taxon>Nitrospiraceae</taxon>
        <taxon>Nitrospira</taxon>
    </lineage>
</organism>
<keyword evidence="2" id="KW-0489">Methyltransferase</keyword>
<keyword evidence="3" id="KW-1185">Reference proteome</keyword>
<accession>A0AA96GGN6</accession>
<keyword evidence="2" id="KW-0808">Transferase</keyword>
<protein>
    <submittedName>
        <fullName evidence="2">Class I SAM-dependent methyltransferase</fullName>
    </submittedName>
</protein>
<feature type="domain" description="Methyltransferase type 11" evidence="1">
    <location>
        <begin position="136"/>
        <end position="187"/>
    </location>
</feature>
<gene>
    <name evidence="2" type="ORF">PQG83_20265</name>
</gene>
<dbReference type="GO" id="GO:0008757">
    <property type="term" value="F:S-adenosylmethionine-dependent methyltransferase activity"/>
    <property type="evidence" value="ECO:0007669"/>
    <property type="project" value="InterPro"/>
</dbReference>
<evidence type="ECO:0000313" key="2">
    <source>
        <dbReference type="EMBL" id="WNM62049.1"/>
    </source>
</evidence>
<evidence type="ECO:0000259" key="1">
    <source>
        <dbReference type="Pfam" id="PF08241"/>
    </source>
</evidence>
<dbReference type="InterPro" id="IPR029063">
    <property type="entry name" value="SAM-dependent_MTases_sf"/>
</dbReference>
<reference evidence="2 3" key="1">
    <citation type="submission" date="2023-01" db="EMBL/GenBank/DDBJ databases">
        <title>Cultivation and genomic characterization of new, ubiquitous marine nitrite-oxidizing bacteria from the Nitrospirales.</title>
        <authorList>
            <person name="Mueller A.J."/>
            <person name="Daebeler A."/>
            <person name="Herbold C.W."/>
            <person name="Kirkegaard R.H."/>
            <person name="Daims H."/>
        </authorList>
    </citation>
    <scope>NUCLEOTIDE SEQUENCE [LARGE SCALE GENOMIC DNA]</scope>
    <source>
        <strain evidence="2 3">DK</strain>
    </source>
</reference>
<dbReference type="Pfam" id="PF08241">
    <property type="entry name" value="Methyltransf_11"/>
    <property type="match status" value="1"/>
</dbReference>
<dbReference type="CDD" id="cd02440">
    <property type="entry name" value="AdoMet_MTases"/>
    <property type="match status" value="1"/>
</dbReference>
<name>A0AA96GGN6_9BACT</name>
<proteinExistence type="predicted"/>
<dbReference type="Gene3D" id="3.40.50.150">
    <property type="entry name" value="Vaccinia Virus protein VP39"/>
    <property type="match status" value="1"/>
</dbReference>
<sequence>MFTWFNGKHDFLQYVTQIKSYQLEAERYLSSQNEVSGYCAVCRGVRKFTVNAGVYFGLLPNLREGLVCECGLGNRNRLIYSAIALESANYADVQMAILERTSVLFQRLQEIYPGIIGSEYIGKDVQGGTMHTACGISVRHESITGLSFSSCSLDVIVHNDVLEHVFDYKKALEELYRVLRKGGTLIFTCPFFFRLDREIQKARILADGSLELLMEPEYHGDPINPQGALTFYHYGWGLLDDLILCGFRDVRVGVNYDVFSGLVSNNHPEYEYGNMLPIIIRAVK</sequence>
<evidence type="ECO:0000313" key="3">
    <source>
        <dbReference type="Proteomes" id="UP001302494"/>
    </source>
</evidence>
<dbReference type="Proteomes" id="UP001302494">
    <property type="component" value="Chromosome"/>
</dbReference>
<dbReference type="InterPro" id="IPR013216">
    <property type="entry name" value="Methyltransf_11"/>
</dbReference>
<dbReference type="AlphaFoldDB" id="A0AA96GGN6"/>